<dbReference type="SUPFAM" id="SSF69047">
    <property type="entry name" value="Hypothetical protein YjbJ"/>
    <property type="match status" value="1"/>
</dbReference>
<feature type="compositionally biased region" description="Polar residues" evidence="1">
    <location>
        <begin position="86"/>
        <end position="109"/>
    </location>
</feature>
<comment type="caution">
    <text evidence="2">The sequence shown here is derived from an EMBL/GenBank/DDBJ whole genome shotgun (WGS) entry which is preliminary data.</text>
</comment>
<dbReference type="EMBL" id="JABXXO010000011">
    <property type="protein sequence ID" value="KAF7763905.1"/>
    <property type="molecule type" value="Genomic_DNA"/>
</dbReference>
<evidence type="ECO:0008006" key="4">
    <source>
        <dbReference type="Google" id="ProtNLM"/>
    </source>
</evidence>
<dbReference type="InterPro" id="IPR036629">
    <property type="entry name" value="YjbJ_sf"/>
</dbReference>
<protein>
    <recommendedName>
        <fullName evidence="4">CsbD-like domain-containing protein</fullName>
    </recommendedName>
</protein>
<feature type="region of interest" description="Disordered" evidence="1">
    <location>
        <begin position="1"/>
        <end position="55"/>
    </location>
</feature>
<name>A0A8H7EYI2_AGABI</name>
<evidence type="ECO:0000313" key="3">
    <source>
        <dbReference type="Proteomes" id="UP000629468"/>
    </source>
</evidence>
<accession>A0A8H7EYI2</accession>
<evidence type="ECO:0000313" key="2">
    <source>
        <dbReference type="EMBL" id="KAF7763905.1"/>
    </source>
</evidence>
<feature type="compositionally biased region" description="Polar residues" evidence="1">
    <location>
        <begin position="1"/>
        <end position="44"/>
    </location>
</feature>
<evidence type="ECO:0000256" key="1">
    <source>
        <dbReference type="SAM" id="MobiDB-lite"/>
    </source>
</evidence>
<organism evidence="2 3">
    <name type="scientific">Agaricus bisporus var. burnettii</name>
    <dbReference type="NCBI Taxonomy" id="192524"/>
    <lineage>
        <taxon>Eukaryota</taxon>
        <taxon>Fungi</taxon>
        <taxon>Dikarya</taxon>
        <taxon>Basidiomycota</taxon>
        <taxon>Agaricomycotina</taxon>
        <taxon>Agaricomycetes</taxon>
        <taxon>Agaricomycetidae</taxon>
        <taxon>Agaricales</taxon>
        <taxon>Agaricineae</taxon>
        <taxon>Agaricaceae</taxon>
        <taxon>Agaricus</taxon>
    </lineage>
</organism>
<dbReference type="PANTHER" id="PTHR40460">
    <property type="entry name" value="CHROMOSOME 1, WHOLE GENOME SHOTGUN SEQUENCE"/>
    <property type="match status" value="1"/>
</dbReference>
<feature type="compositionally biased region" description="Basic and acidic residues" evidence="1">
    <location>
        <begin position="45"/>
        <end position="55"/>
    </location>
</feature>
<proteinExistence type="predicted"/>
<dbReference type="PANTHER" id="PTHR40460:SF1">
    <property type="entry name" value="CSBD-LIKE DOMAIN-CONTAINING PROTEIN"/>
    <property type="match status" value="1"/>
</dbReference>
<reference evidence="2 3" key="1">
    <citation type="journal article" name="Sci. Rep.">
        <title>Telomere-to-telomere assembled and centromere annotated genomes of the two main subspecies of the button mushroom Agaricus bisporus reveal especially polymorphic chromosome ends.</title>
        <authorList>
            <person name="Sonnenberg A.S.M."/>
            <person name="Sedaghat-Telgerd N."/>
            <person name="Lavrijssen B."/>
            <person name="Ohm R.A."/>
            <person name="Hendrickx P.M."/>
            <person name="Scholtmeijer K."/>
            <person name="Baars J.J.P."/>
            <person name="van Peer A."/>
        </authorList>
    </citation>
    <scope>NUCLEOTIDE SEQUENCE [LARGE SCALE GENOMIC DNA]</scope>
    <source>
        <strain evidence="2 3">H119_p4</strain>
    </source>
</reference>
<feature type="region of interest" description="Disordered" evidence="1">
    <location>
        <begin position="70"/>
        <end position="109"/>
    </location>
</feature>
<sequence>MTSNSSVNNTASGEPSKVTGQLHSVKGTVTETIGNVTGMTSWQESGKEEHAAGESEYKAAQAKGYAEGLTDQVGGKKDSILGAVTGDQSKQTSGNVRENKGQTQKQVNA</sequence>
<dbReference type="Proteomes" id="UP000629468">
    <property type="component" value="Unassembled WGS sequence"/>
</dbReference>
<dbReference type="OMA" id="TSWQESG"/>
<dbReference type="AlphaFoldDB" id="A0A8H7EYI2"/>
<gene>
    <name evidence="2" type="ORF">Agabi119p4_8442</name>
</gene>